<evidence type="ECO:0000256" key="6">
    <source>
        <dbReference type="RuleBase" id="RU004057"/>
    </source>
</evidence>
<dbReference type="HOGENOM" id="CLU_053325_2_2_5"/>
<dbReference type="eggNOG" id="COG0811">
    <property type="taxonomic scope" value="Bacteria"/>
</dbReference>
<evidence type="ECO:0000256" key="3">
    <source>
        <dbReference type="ARBA" id="ARBA00022692"/>
    </source>
</evidence>
<evidence type="ECO:0000256" key="1">
    <source>
        <dbReference type="ARBA" id="ARBA00004651"/>
    </source>
</evidence>
<name>B9KI09_ANAMF</name>
<keyword evidence="3 7" id="KW-0812">Transmembrane</keyword>
<reference evidence="9 10" key="1">
    <citation type="journal article" date="2009" name="BMC Genomics">
        <title>Conservation in the face of diversity: multistrain analysis of an intracellular bacterium.</title>
        <authorList>
            <person name="Dark M.J."/>
            <person name="Herndon D.R."/>
            <person name="Kappmeyer L.S."/>
            <person name="Gonzales M.P."/>
            <person name="Nordeen E."/>
            <person name="Palmer G.H."/>
            <person name="Knowles D.P. Jr."/>
            <person name="Brayton K.A."/>
        </authorList>
    </citation>
    <scope>NUCLEOTIDE SEQUENCE [LARGE SCALE GENOMIC DNA]</scope>
    <source>
        <strain evidence="9 10">Florida</strain>
    </source>
</reference>
<keyword evidence="6" id="KW-0653">Protein transport</keyword>
<dbReference type="Pfam" id="PF01618">
    <property type="entry name" value="MotA_ExbB"/>
    <property type="match status" value="1"/>
</dbReference>
<evidence type="ECO:0000256" key="5">
    <source>
        <dbReference type="ARBA" id="ARBA00023136"/>
    </source>
</evidence>
<dbReference type="InterPro" id="IPR002898">
    <property type="entry name" value="MotA_ExbB_proton_chnl"/>
</dbReference>
<evidence type="ECO:0000256" key="7">
    <source>
        <dbReference type="SAM" id="Phobius"/>
    </source>
</evidence>
<feature type="transmembrane region" description="Helical" evidence="7">
    <location>
        <begin position="136"/>
        <end position="159"/>
    </location>
</feature>
<evidence type="ECO:0000256" key="4">
    <source>
        <dbReference type="ARBA" id="ARBA00022989"/>
    </source>
</evidence>
<sequence>MAVVRWFLFMRDVVESSIDIQNSLSMLGAFSNADIVVKATMLILVAFSVISWSVILKKHLVLRKRAREIRELEERFSSRRTFTNLTEIIGHSTGIVSQILNYGMQNSKLVTNKQAGLHRFVSAELSRTLDKLEDNVELLATIGSSSPFIGLFGTVWGVVGSLRSIPAGASVGIASVGPGMAEALFATALGLLVAIPANIFYNRFTALITRMSNRLSNLVCELEAFADNEE</sequence>
<accession>B9KI09</accession>
<keyword evidence="4 7" id="KW-1133">Transmembrane helix</keyword>
<dbReference type="GO" id="GO:0017038">
    <property type="term" value="P:protein import"/>
    <property type="evidence" value="ECO:0007669"/>
    <property type="project" value="TreeGrafter"/>
</dbReference>
<dbReference type="Proteomes" id="UP000007307">
    <property type="component" value="Chromosome"/>
</dbReference>
<keyword evidence="5 7" id="KW-0472">Membrane</keyword>
<dbReference type="PANTHER" id="PTHR30625">
    <property type="entry name" value="PROTEIN TOLQ"/>
    <property type="match status" value="1"/>
</dbReference>
<dbReference type="PANTHER" id="PTHR30625:SF3">
    <property type="entry name" value="TOL-PAL SYSTEM PROTEIN TOLQ"/>
    <property type="match status" value="1"/>
</dbReference>
<feature type="transmembrane region" description="Helical" evidence="7">
    <location>
        <begin position="179"/>
        <end position="201"/>
    </location>
</feature>
<evidence type="ECO:0000259" key="8">
    <source>
        <dbReference type="Pfam" id="PF01618"/>
    </source>
</evidence>
<protein>
    <submittedName>
        <fullName evidence="9">TOLQ protein (TolQ)</fullName>
    </submittedName>
</protein>
<dbReference type="GO" id="GO:0005886">
    <property type="term" value="C:plasma membrane"/>
    <property type="evidence" value="ECO:0007669"/>
    <property type="project" value="UniProtKB-SubCell"/>
</dbReference>
<dbReference type="STRING" id="320483.AMF_247"/>
<evidence type="ECO:0000313" key="10">
    <source>
        <dbReference type="Proteomes" id="UP000007307"/>
    </source>
</evidence>
<comment type="similarity">
    <text evidence="6">Belongs to the exbB/tolQ family.</text>
</comment>
<evidence type="ECO:0000313" key="9">
    <source>
        <dbReference type="EMBL" id="ACM49121.1"/>
    </source>
</evidence>
<gene>
    <name evidence="9" type="primary">tolQ</name>
    <name evidence="9" type="ordered locus">AMF_247</name>
</gene>
<evidence type="ECO:0000256" key="2">
    <source>
        <dbReference type="ARBA" id="ARBA00022475"/>
    </source>
</evidence>
<feature type="transmembrane region" description="Helical" evidence="7">
    <location>
        <begin position="35"/>
        <end position="55"/>
    </location>
</feature>
<dbReference type="EMBL" id="CP001079">
    <property type="protein sequence ID" value="ACM49121.1"/>
    <property type="molecule type" value="Genomic_DNA"/>
</dbReference>
<keyword evidence="6" id="KW-0813">Transport</keyword>
<keyword evidence="2" id="KW-1003">Cell membrane</keyword>
<feature type="domain" description="MotA/TolQ/ExbB proton channel" evidence="8">
    <location>
        <begin position="95"/>
        <end position="215"/>
    </location>
</feature>
<keyword evidence="10" id="KW-1185">Reference proteome</keyword>
<dbReference type="KEGG" id="amf:AMF_247"/>
<comment type="subcellular location">
    <subcellularLocation>
        <location evidence="1">Cell membrane</location>
        <topology evidence="1">Multi-pass membrane protein</topology>
    </subcellularLocation>
    <subcellularLocation>
        <location evidence="6">Membrane</location>
        <topology evidence="6">Multi-pass membrane protein</topology>
    </subcellularLocation>
</comment>
<organism evidence="9 10">
    <name type="scientific">Anaplasma marginale (strain Florida)</name>
    <dbReference type="NCBI Taxonomy" id="320483"/>
    <lineage>
        <taxon>Bacteria</taxon>
        <taxon>Pseudomonadati</taxon>
        <taxon>Pseudomonadota</taxon>
        <taxon>Alphaproteobacteria</taxon>
        <taxon>Rickettsiales</taxon>
        <taxon>Anaplasmataceae</taxon>
        <taxon>Anaplasma</taxon>
    </lineage>
</organism>
<dbReference type="AlphaFoldDB" id="B9KI09"/>
<dbReference type="InterPro" id="IPR050790">
    <property type="entry name" value="ExbB/TolQ_transport"/>
</dbReference>
<proteinExistence type="inferred from homology"/>